<feature type="domain" description="Methyltransferase type 11" evidence="1">
    <location>
        <begin position="15"/>
        <end position="98"/>
    </location>
</feature>
<dbReference type="GeneTree" id="ENSGT00940000165586"/>
<proteinExistence type="predicted"/>
<dbReference type="Ensembl" id="ENSHHUT00000002139.1">
    <property type="protein sequence ID" value="ENSHHUP00000002067.1"/>
    <property type="gene ID" value="ENSHHUG00000001339.1"/>
</dbReference>
<dbReference type="InterPro" id="IPR029063">
    <property type="entry name" value="SAM-dependent_MTases_sf"/>
</dbReference>
<evidence type="ECO:0000313" key="2">
    <source>
        <dbReference type="Ensembl" id="ENSHHUP00000002067.1"/>
    </source>
</evidence>
<dbReference type="PANTHER" id="PTHR44942:SF9">
    <property type="entry name" value="NOVEL PROTEIN-RELATED"/>
    <property type="match status" value="1"/>
</dbReference>
<keyword evidence="3" id="KW-1185">Reference proteome</keyword>
<dbReference type="Proteomes" id="UP000314982">
    <property type="component" value="Unassembled WGS sequence"/>
</dbReference>
<reference evidence="2" key="3">
    <citation type="submission" date="2025-09" db="UniProtKB">
        <authorList>
            <consortium name="Ensembl"/>
        </authorList>
    </citation>
    <scope>IDENTIFICATION</scope>
</reference>
<evidence type="ECO:0000259" key="1">
    <source>
        <dbReference type="Pfam" id="PF08241"/>
    </source>
</evidence>
<sequence length="125" mass="13567">MLLSLQKGRPFDLAVDVGCGSGQGTLLLAPHFTQVIGTDISPAQLEVALANSSCPAEELPFADGGADLVTSMTTAHWFDRPRFLQEADRLLKPRGCLALISYTLDMDVEYGQHSHSLTDICHQVR</sequence>
<dbReference type="InterPro" id="IPR013216">
    <property type="entry name" value="Methyltransf_11"/>
</dbReference>
<dbReference type="CDD" id="cd02440">
    <property type="entry name" value="AdoMet_MTases"/>
    <property type="match status" value="1"/>
</dbReference>
<dbReference type="GO" id="GO:0008757">
    <property type="term" value="F:S-adenosylmethionine-dependent methyltransferase activity"/>
    <property type="evidence" value="ECO:0007669"/>
    <property type="project" value="InterPro"/>
</dbReference>
<organism evidence="2 3">
    <name type="scientific">Hucho hucho</name>
    <name type="common">huchen</name>
    <dbReference type="NCBI Taxonomy" id="62062"/>
    <lineage>
        <taxon>Eukaryota</taxon>
        <taxon>Metazoa</taxon>
        <taxon>Chordata</taxon>
        <taxon>Craniata</taxon>
        <taxon>Vertebrata</taxon>
        <taxon>Euteleostomi</taxon>
        <taxon>Actinopterygii</taxon>
        <taxon>Neopterygii</taxon>
        <taxon>Teleostei</taxon>
        <taxon>Protacanthopterygii</taxon>
        <taxon>Salmoniformes</taxon>
        <taxon>Salmonidae</taxon>
        <taxon>Salmoninae</taxon>
        <taxon>Hucho</taxon>
    </lineage>
</organism>
<dbReference type="PANTHER" id="PTHR44942">
    <property type="entry name" value="METHYLTRANSF_11 DOMAIN-CONTAINING PROTEIN"/>
    <property type="match status" value="1"/>
</dbReference>
<reference evidence="3" key="1">
    <citation type="submission" date="2018-06" db="EMBL/GenBank/DDBJ databases">
        <title>Genome assembly of Danube salmon.</title>
        <authorList>
            <person name="Macqueen D.J."/>
            <person name="Gundappa M.K."/>
        </authorList>
    </citation>
    <scope>NUCLEOTIDE SEQUENCE [LARGE SCALE GENOMIC DNA]</scope>
</reference>
<dbReference type="SUPFAM" id="SSF53335">
    <property type="entry name" value="S-adenosyl-L-methionine-dependent methyltransferases"/>
    <property type="match status" value="1"/>
</dbReference>
<protein>
    <submittedName>
        <fullName evidence="2">Si:ch211-93g23.2</fullName>
    </submittedName>
</protein>
<name>A0A4W5JFZ5_9TELE</name>
<evidence type="ECO:0000313" key="3">
    <source>
        <dbReference type="Proteomes" id="UP000314982"/>
    </source>
</evidence>
<dbReference type="InterPro" id="IPR051052">
    <property type="entry name" value="Diverse_substrate_MTase"/>
</dbReference>
<accession>A0A4W5JFZ5</accession>
<reference evidence="2" key="2">
    <citation type="submission" date="2025-08" db="UniProtKB">
        <authorList>
            <consortium name="Ensembl"/>
        </authorList>
    </citation>
    <scope>IDENTIFICATION</scope>
</reference>
<dbReference type="Gene3D" id="3.40.50.150">
    <property type="entry name" value="Vaccinia Virus protein VP39"/>
    <property type="match status" value="1"/>
</dbReference>
<dbReference type="AlphaFoldDB" id="A0A4W5JFZ5"/>
<dbReference type="STRING" id="62062.ENSHHUP00000002067"/>
<dbReference type="Pfam" id="PF08241">
    <property type="entry name" value="Methyltransf_11"/>
    <property type="match status" value="1"/>
</dbReference>